<gene>
    <name evidence="1" type="ORF">ABS765_13270</name>
</gene>
<sequence length="916" mass="102525">MSYIFETVTGSTGDLGFHFNGQFALKNYNVEIVNGNRLKVVSTQNENFSLLEAEISEVEINGMVYSDPSAAQIALTSLVHSSAEPIILMKEQYLQLAAAIQTSDRGKIMPDTPVPSGGWQPGWYTPGLFENEDPGTNYPNQNNLKAKKGFFTKFLFNGSNWDFIEYEFPQASNNITRWEDLTFPETGYLQTIFQASFYELPQGVTAQSTDIPGVSDKWIPLDYLRLGNIVITILYPQLQVGLLLSNGTTQNTSTWRRTDFIPLELNDSISYNLQTVSGNSAIFLYDVNKVFLRSLLPNTLAHQIFTGTWVNTFSDAKFIRVHTLDNTHPNYQALTFNLTITRKSDFIKLKENVESNNTKFTQFDPLIDQTKTFPYANLESGLVLNTGANQASTQWRRSDYIAIKKNDIVNYTVQTIQPNNTLFLYDANKVFLRALFPNTSAGWQLMTGSWINTYDDAKFVRVHTLSETHPNYQVIAYNLNVINKGDVPNLQNSTTINATDIAALKQVDLEMKLADLLISRDEQIAKIEAGDYGVIVNGNDFVTGTQTERLKDAIAFIKKMGKGVLELTKDTITDSFVWSMSEALTMPSNFTLLIRDGVTLRKQDGIFDNLLRNDGIVPNPAAPYGRVSALNKNENIHIILEDTAYINDLDVPKNAPHPITGGTPVDWHRDYFGWRGITLLFANCKNYCVKGGNFNKGRMWMISNESGCENFVYDAIDFRTAISNGDGIDMRMGCKNFIIKNITGVVVDDLVAMTCLNNSYELDLPMQAGGQFYRQNDTYQPTIENGIIYNIEGMSVNHLCIVLVSGTGTKINNIRIGKLNQVPSIAPTMSPINSVLEVFTGYYQPYSSMGAMTNIYVNDVTNRKSPWGALRLDVPIKDSHFNKLNSISTIPTVSYSSHYVAGDNVFLTNVKQDATP</sequence>
<dbReference type="Gene3D" id="2.160.20.10">
    <property type="entry name" value="Single-stranded right-handed beta-helix, Pectin lyase-like"/>
    <property type="match status" value="1"/>
</dbReference>
<protein>
    <submittedName>
        <fullName evidence="1">Uncharacterized protein</fullName>
    </submittedName>
</protein>
<keyword evidence="2" id="KW-1185">Reference proteome</keyword>
<dbReference type="Proteomes" id="UP001629058">
    <property type="component" value="Unassembled WGS sequence"/>
</dbReference>
<dbReference type="EMBL" id="JBELPY010000009">
    <property type="protein sequence ID" value="MFL9834994.1"/>
    <property type="molecule type" value="Genomic_DNA"/>
</dbReference>
<dbReference type="RefSeq" id="WP_408091309.1">
    <property type="nucleotide sequence ID" value="NZ_JBELPY010000009.1"/>
</dbReference>
<dbReference type="InterPro" id="IPR011050">
    <property type="entry name" value="Pectin_lyase_fold/virulence"/>
</dbReference>
<proteinExistence type="predicted"/>
<accession>A0ABW8Y4Y3</accession>
<reference evidence="1 2" key="1">
    <citation type="submission" date="2024-06" db="EMBL/GenBank/DDBJ databases">
        <authorList>
            <person name="Kaempfer P."/>
            <person name="Viver T."/>
        </authorList>
    </citation>
    <scope>NUCLEOTIDE SEQUENCE [LARGE SCALE GENOMIC DNA]</scope>
    <source>
        <strain evidence="1 2">ST-37</strain>
    </source>
</reference>
<dbReference type="InterPro" id="IPR012334">
    <property type="entry name" value="Pectin_lyas_fold"/>
</dbReference>
<dbReference type="SUPFAM" id="SSF51126">
    <property type="entry name" value="Pectin lyase-like"/>
    <property type="match status" value="1"/>
</dbReference>
<evidence type="ECO:0000313" key="1">
    <source>
        <dbReference type="EMBL" id="MFL9834994.1"/>
    </source>
</evidence>
<comment type="caution">
    <text evidence="1">The sequence shown here is derived from an EMBL/GenBank/DDBJ whole genome shotgun (WGS) entry which is preliminary data.</text>
</comment>
<name>A0ABW8Y4Y3_9FLAO</name>
<evidence type="ECO:0000313" key="2">
    <source>
        <dbReference type="Proteomes" id="UP001629058"/>
    </source>
</evidence>
<organism evidence="1 2">
    <name type="scientific">Chryseobacterium terrae</name>
    <dbReference type="NCBI Taxonomy" id="3163299"/>
    <lineage>
        <taxon>Bacteria</taxon>
        <taxon>Pseudomonadati</taxon>
        <taxon>Bacteroidota</taxon>
        <taxon>Flavobacteriia</taxon>
        <taxon>Flavobacteriales</taxon>
        <taxon>Weeksellaceae</taxon>
        <taxon>Chryseobacterium group</taxon>
        <taxon>Chryseobacterium</taxon>
    </lineage>
</organism>